<proteinExistence type="predicted"/>
<keyword evidence="3 6" id="KW-0812">Transmembrane</keyword>
<name>A0A0D6ML23_9PROT</name>
<evidence type="ECO:0000256" key="3">
    <source>
        <dbReference type="ARBA" id="ARBA00022692"/>
    </source>
</evidence>
<evidence type="ECO:0000256" key="1">
    <source>
        <dbReference type="ARBA" id="ARBA00004651"/>
    </source>
</evidence>
<dbReference type="EMBL" id="BALE01000019">
    <property type="protein sequence ID" value="GAN54322.1"/>
    <property type="molecule type" value="Genomic_DNA"/>
</dbReference>
<sequence>MLRERWRQGLAVACLVALTIGLLLPFHVAPWRAWWDIATYAVRSRHGLSAALIAMAPLEFCALATIVCWRSGLLYLGFDGCYLGGALGAILTAIVWPGLSPWAFLPLSLIFAFALGGFWASLTGIARARFGGNEVLGSLMMNFVAIFIVQYLVSGPIRAGSDLPQTAALARAQWMPRLAGLHAHVGVLVAVLAAILLAGLLSMTRAGYVLRMTGLGPQAARYGGIATGLVWVMAAIGGGGLAGLGGWCDVLGLQHRLIDGMGQGIGFQGIVVAILAGLHPLRTVPVAFIYAALIAGGGAMQRDFQIPSAIVSIFESLLVLTALALPALRRGRLTRA</sequence>
<keyword evidence="2" id="KW-1003">Cell membrane</keyword>
<feature type="transmembrane region" description="Helical" evidence="6">
    <location>
        <begin position="48"/>
        <end position="69"/>
    </location>
</feature>
<dbReference type="PANTHER" id="PTHR47089:SF1">
    <property type="entry name" value="GUANOSINE ABC TRANSPORTER PERMEASE PROTEIN NUPP"/>
    <property type="match status" value="1"/>
</dbReference>
<evidence type="ECO:0000313" key="7">
    <source>
        <dbReference type="EMBL" id="GAN54322.1"/>
    </source>
</evidence>
<feature type="transmembrane region" description="Helical" evidence="6">
    <location>
        <begin position="76"/>
        <end position="96"/>
    </location>
</feature>
<accession>A0A0D6ML23</accession>
<feature type="transmembrane region" description="Helical" evidence="6">
    <location>
        <begin position="9"/>
        <end position="28"/>
    </location>
</feature>
<dbReference type="Proteomes" id="UP000032679">
    <property type="component" value="Unassembled WGS sequence"/>
</dbReference>
<feature type="transmembrane region" description="Helical" evidence="6">
    <location>
        <begin position="181"/>
        <end position="201"/>
    </location>
</feature>
<dbReference type="CDD" id="cd06580">
    <property type="entry name" value="TM_PBP1_transp_TpRbsC_like"/>
    <property type="match status" value="1"/>
</dbReference>
<gene>
    <name evidence="7" type="ORF">Tasa_019_007</name>
</gene>
<dbReference type="OrthoDB" id="45037at2"/>
<dbReference type="PANTHER" id="PTHR47089">
    <property type="entry name" value="ABC TRANSPORTER, PERMEASE PROTEIN"/>
    <property type="match status" value="1"/>
</dbReference>
<dbReference type="Pfam" id="PF02653">
    <property type="entry name" value="BPD_transp_2"/>
    <property type="match status" value="1"/>
</dbReference>
<feature type="transmembrane region" description="Helical" evidence="6">
    <location>
        <begin position="283"/>
        <end position="300"/>
    </location>
</feature>
<evidence type="ECO:0000313" key="8">
    <source>
        <dbReference type="Proteomes" id="UP000032679"/>
    </source>
</evidence>
<reference evidence="7 8" key="1">
    <citation type="submission" date="2012-10" db="EMBL/GenBank/DDBJ databases">
        <title>Genome sequencing of Tanticharoenia sakaeratensis NBRC 103193.</title>
        <authorList>
            <person name="Azuma Y."/>
            <person name="Hadano H."/>
            <person name="Hirakawa H."/>
            <person name="Matsushita K."/>
        </authorList>
    </citation>
    <scope>NUCLEOTIDE SEQUENCE [LARGE SCALE GENOMIC DNA]</scope>
    <source>
        <strain evidence="7 8">NBRC 103193</strain>
    </source>
</reference>
<evidence type="ECO:0000256" key="4">
    <source>
        <dbReference type="ARBA" id="ARBA00022989"/>
    </source>
</evidence>
<comment type="caution">
    <text evidence="7">The sequence shown here is derived from an EMBL/GenBank/DDBJ whole genome shotgun (WGS) entry which is preliminary data.</text>
</comment>
<organism evidence="7 8">
    <name type="scientific">Tanticharoenia sakaeratensis NBRC 103193</name>
    <dbReference type="NCBI Taxonomy" id="1231623"/>
    <lineage>
        <taxon>Bacteria</taxon>
        <taxon>Pseudomonadati</taxon>
        <taxon>Pseudomonadota</taxon>
        <taxon>Alphaproteobacteria</taxon>
        <taxon>Acetobacterales</taxon>
        <taxon>Acetobacteraceae</taxon>
        <taxon>Tanticharoenia</taxon>
    </lineage>
</organism>
<comment type="subcellular location">
    <subcellularLocation>
        <location evidence="1">Cell membrane</location>
        <topology evidence="1">Multi-pass membrane protein</topology>
    </subcellularLocation>
</comment>
<protein>
    <submittedName>
        <fullName evidence="7">ABC transporter permease protein yufP</fullName>
    </submittedName>
</protein>
<dbReference type="InterPro" id="IPR001851">
    <property type="entry name" value="ABC_transp_permease"/>
</dbReference>
<keyword evidence="4 6" id="KW-1133">Transmembrane helix</keyword>
<feature type="transmembrane region" description="Helical" evidence="6">
    <location>
        <begin position="257"/>
        <end position="276"/>
    </location>
</feature>
<evidence type="ECO:0000256" key="2">
    <source>
        <dbReference type="ARBA" id="ARBA00022475"/>
    </source>
</evidence>
<dbReference type="RefSeq" id="WP_048848872.1">
    <property type="nucleotide sequence ID" value="NZ_BALE01000019.1"/>
</dbReference>
<dbReference type="AlphaFoldDB" id="A0A0D6ML23"/>
<evidence type="ECO:0000256" key="5">
    <source>
        <dbReference type="ARBA" id="ARBA00023136"/>
    </source>
</evidence>
<feature type="transmembrane region" description="Helical" evidence="6">
    <location>
        <begin position="222"/>
        <end position="245"/>
    </location>
</feature>
<dbReference type="GO" id="GO:0005886">
    <property type="term" value="C:plasma membrane"/>
    <property type="evidence" value="ECO:0007669"/>
    <property type="project" value="UniProtKB-SubCell"/>
</dbReference>
<keyword evidence="5 6" id="KW-0472">Membrane</keyword>
<feature type="transmembrane region" description="Helical" evidence="6">
    <location>
        <begin position="306"/>
        <end position="328"/>
    </location>
</feature>
<evidence type="ECO:0000256" key="6">
    <source>
        <dbReference type="SAM" id="Phobius"/>
    </source>
</evidence>
<dbReference type="GO" id="GO:0022857">
    <property type="term" value="F:transmembrane transporter activity"/>
    <property type="evidence" value="ECO:0007669"/>
    <property type="project" value="InterPro"/>
</dbReference>
<feature type="transmembrane region" description="Helical" evidence="6">
    <location>
        <begin position="102"/>
        <end position="123"/>
    </location>
</feature>
<keyword evidence="8" id="KW-1185">Reference proteome</keyword>
<feature type="transmembrane region" description="Helical" evidence="6">
    <location>
        <begin position="135"/>
        <end position="153"/>
    </location>
</feature>
<dbReference type="STRING" id="1231623.Tasa_019_007"/>